<dbReference type="HOGENOM" id="CLU_2850605_0_0_1"/>
<dbReference type="AlphaFoldDB" id="A0A0C9ZRZ3"/>
<gene>
    <name evidence="1" type="ORF">PISMIDRAFT_555577</name>
</gene>
<accession>A0A0C9ZRZ3</accession>
<keyword evidence="2" id="KW-1185">Reference proteome</keyword>
<dbReference type="EMBL" id="KN833691">
    <property type="protein sequence ID" value="KIK28849.1"/>
    <property type="molecule type" value="Genomic_DNA"/>
</dbReference>
<reference evidence="2" key="2">
    <citation type="submission" date="2015-01" db="EMBL/GenBank/DDBJ databases">
        <title>Evolutionary Origins and Diversification of the Mycorrhizal Mutualists.</title>
        <authorList>
            <consortium name="DOE Joint Genome Institute"/>
            <consortium name="Mycorrhizal Genomics Consortium"/>
            <person name="Kohler A."/>
            <person name="Kuo A."/>
            <person name="Nagy L.G."/>
            <person name="Floudas D."/>
            <person name="Copeland A."/>
            <person name="Barry K.W."/>
            <person name="Cichocki N."/>
            <person name="Veneault-Fourrey C."/>
            <person name="LaButti K."/>
            <person name="Lindquist E.A."/>
            <person name="Lipzen A."/>
            <person name="Lundell T."/>
            <person name="Morin E."/>
            <person name="Murat C."/>
            <person name="Riley R."/>
            <person name="Ohm R."/>
            <person name="Sun H."/>
            <person name="Tunlid A."/>
            <person name="Henrissat B."/>
            <person name="Grigoriev I.V."/>
            <person name="Hibbett D.S."/>
            <person name="Martin F."/>
        </authorList>
    </citation>
    <scope>NUCLEOTIDE SEQUENCE [LARGE SCALE GENOMIC DNA]</scope>
    <source>
        <strain evidence="2">441</strain>
    </source>
</reference>
<evidence type="ECO:0000313" key="1">
    <source>
        <dbReference type="EMBL" id="KIK28849.1"/>
    </source>
</evidence>
<dbReference type="Proteomes" id="UP000054018">
    <property type="component" value="Unassembled WGS sequence"/>
</dbReference>
<reference evidence="1 2" key="1">
    <citation type="submission" date="2014-04" db="EMBL/GenBank/DDBJ databases">
        <authorList>
            <consortium name="DOE Joint Genome Institute"/>
            <person name="Kuo A."/>
            <person name="Kohler A."/>
            <person name="Costa M.D."/>
            <person name="Nagy L.G."/>
            <person name="Floudas D."/>
            <person name="Copeland A."/>
            <person name="Barry K.W."/>
            <person name="Cichocki N."/>
            <person name="Veneault-Fourrey C."/>
            <person name="LaButti K."/>
            <person name="Lindquist E.A."/>
            <person name="Lipzen A."/>
            <person name="Lundell T."/>
            <person name="Morin E."/>
            <person name="Murat C."/>
            <person name="Sun H."/>
            <person name="Tunlid A."/>
            <person name="Henrissat B."/>
            <person name="Grigoriev I.V."/>
            <person name="Hibbett D.S."/>
            <person name="Martin F."/>
            <person name="Nordberg H.P."/>
            <person name="Cantor M.N."/>
            <person name="Hua S.X."/>
        </authorList>
    </citation>
    <scope>NUCLEOTIDE SEQUENCE [LARGE SCALE GENOMIC DNA]</scope>
    <source>
        <strain evidence="1 2">441</strain>
    </source>
</reference>
<protein>
    <submittedName>
        <fullName evidence="1">Uncharacterized protein</fullName>
    </submittedName>
</protein>
<organism evidence="1 2">
    <name type="scientific">Pisolithus microcarpus 441</name>
    <dbReference type="NCBI Taxonomy" id="765257"/>
    <lineage>
        <taxon>Eukaryota</taxon>
        <taxon>Fungi</taxon>
        <taxon>Dikarya</taxon>
        <taxon>Basidiomycota</taxon>
        <taxon>Agaricomycotina</taxon>
        <taxon>Agaricomycetes</taxon>
        <taxon>Agaricomycetidae</taxon>
        <taxon>Boletales</taxon>
        <taxon>Sclerodermatineae</taxon>
        <taxon>Pisolithaceae</taxon>
        <taxon>Pisolithus</taxon>
    </lineage>
</organism>
<name>A0A0C9ZRZ3_9AGAM</name>
<evidence type="ECO:0000313" key="2">
    <source>
        <dbReference type="Proteomes" id="UP000054018"/>
    </source>
</evidence>
<proteinExistence type="predicted"/>
<sequence>MKCGASLQKSDVLDGNFLTARYPTNLRVRYGSNKAISQLPTALTRTVMGSNCDILAGAYAIERLT</sequence>